<dbReference type="EMBL" id="MLYV02000479">
    <property type="protein sequence ID" value="PSR92231.1"/>
    <property type="molecule type" value="Genomic_DNA"/>
</dbReference>
<comment type="caution">
    <text evidence="2">The sequence shown here is derived from an EMBL/GenBank/DDBJ whole genome shotgun (WGS) entry which is preliminary data.</text>
</comment>
<reference evidence="2 3" key="1">
    <citation type="submission" date="2018-02" db="EMBL/GenBank/DDBJ databases">
        <title>Genome sequence of the basidiomycete white-rot fungus Phlebia centrifuga.</title>
        <authorList>
            <person name="Granchi Z."/>
            <person name="Peng M."/>
            <person name="de Vries R.P."/>
            <person name="Hilden K."/>
            <person name="Makela M.R."/>
            <person name="Grigoriev I."/>
            <person name="Riley R."/>
        </authorList>
    </citation>
    <scope>NUCLEOTIDE SEQUENCE [LARGE SCALE GENOMIC DNA]</scope>
    <source>
        <strain evidence="2 3">FBCC195</strain>
    </source>
</reference>
<proteinExistence type="predicted"/>
<gene>
    <name evidence="2" type="ORF">PHLCEN_2v4761</name>
</gene>
<accession>A0A2R6PK21</accession>
<protein>
    <submittedName>
        <fullName evidence="2">Uncharacterized protein</fullName>
    </submittedName>
</protein>
<organism evidence="2 3">
    <name type="scientific">Hermanssonia centrifuga</name>
    <dbReference type="NCBI Taxonomy" id="98765"/>
    <lineage>
        <taxon>Eukaryota</taxon>
        <taxon>Fungi</taxon>
        <taxon>Dikarya</taxon>
        <taxon>Basidiomycota</taxon>
        <taxon>Agaricomycotina</taxon>
        <taxon>Agaricomycetes</taxon>
        <taxon>Polyporales</taxon>
        <taxon>Meruliaceae</taxon>
        <taxon>Hermanssonia</taxon>
    </lineage>
</organism>
<keyword evidence="3" id="KW-1185">Reference proteome</keyword>
<evidence type="ECO:0000256" key="1">
    <source>
        <dbReference type="SAM" id="MobiDB-lite"/>
    </source>
</evidence>
<evidence type="ECO:0000313" key="3">
    <source>
        <dbReference type="Proteomes" id="UP000186601"/>
    </source>
</evidence>
<dbReference type="AlphaFoldDB" id="A0A2R6PK21"/>
<name>A0A2R6PK21_9APHY</name>
<evidence type="ECO:0000313" key="2">
    <source>
        <dbReference type="EMBL" id="PSR92231.1"/>
    </source>
</evidence>
<feature type="region of interest" description="Disordered" evidence="1">
    <location>
        <begin position="1"/>
        <end position="37"/>
    </location>
</feature>
<sequence>MSPQNTTPELSDDDRAGSSVGSSRTMGGASRRRSTRGRYKLSYVIDTPFSRKYLQPAINAAAQRASANHQSWIMSVALVPL</sequence>
<dbReference type="Proteomes" id="UP000186601">
    <property type="component" value="Unassembled WGS sequence"/>
</dbReference>